<dbReference type="InterPro" id="IPR006597">
    <property type="entry name" value="Sel1-like"/>
</dbReference>
<dbReference type="InterPro" id="IPR050767">
    <property type="entry name" value="Sel1_AlgK"/>
</dbReference>
<dbReference type="PANTHER" id="PTHR11102:SF160">
    <property type="entry name" value="ERAD-ASSOCIATED E3 UBIQUITIN-PROTEIN LIGASE COMPONENT HRD3"/>
    <property type="match status" value="1"/>
</dbReference>
<dbReference type="Proteomes" id="UP000289758">
    <property type="component" value="Unassembled WGS sequence"/>
</dbReference>
<dbReference type="Pfam" id="PF13181">
    <property type="entry name" value="TPR_8"/>
    <property type="match status" value="2"/>
</dbReference>
<comment type="catalytic activity">
    <reaction evidence="1">
        <text>a beta-lactam + H2O = a substituted beta-amino acid</text>
        <dbReference type="Rhea" id="RHEA:20401"/>
        <dbReference type="ChEBI" id="CHEBI:15377"/>
        <dbReference type="ChEBI" id="CHEBI:35627"/>
        <dbReference type="ChEBI" id="CHEBI:140347"/>
        <dbReference type="EC" id="3.5.2.6"/>
    </reaction>
</comment>
<dbReference type="SMART" id="SM00671">
    <property type="entry name" value="SEL1"/>
    <property type="match status" value="3"/>
</dbReference>
<dbReference type="GO" id="GO:0008800">
    <property type="term" value="F:beta-lactamase activity"/>
    <property type="evidence" value="ECO:0007669"/>
    <property type="project" value="UniProtKB-EC"/>
</dbReference>
<protein>
    <recommendedName>
        <fullName evidence="2">beta-lactamase</fullName>
        <ecNumber evidence="2">3.5.2.6</ecNumber>
    </recommendedName>
</protein>
<dbReference type="RefSeq" id="WP_164969543.1">
    <property type="nucleotide sequence ID" value="NZ_PDKK01000081.1"/>
</dbReference>
<dbReference type="EMBL" id="PDKK01000081">
    <property type="protein sequence ID" value="RXJ97665.1"/>
    <property type="molecule type" value="Genomic_DNA"/>
</dbReference>
<dbReference type="GO" id="GO:0046677">
    <property type="term" value="P:response to antibiotic"/>
    <property type="evidence" value="ECO:0007669"/>
    <property type="project" value="UniProtKB-KW"/>
</dbReference>
<sequence>CNKDTYTTQDLDTYNQLIKDGEIQGYNCIGLYYMRAKDYDKAEEYFNKGKDKGSIESYAQLGSLYSSFLNDKEKAIEYYTIAANKGHGKAAHNLGVIYDKRFNFKEAIKWYEKSFEKGDTFSLLAIGHIYRKQK</sequence>
<dbReference type="SUPFAM" id="SSF81901">
    <property type="entry name" value="HCP-like"/>
    <property type="match status" value="1"/>
</dbReference>
<accession>A0A4Q1AC57</accession>
<proteinExistence type="predicted"/>
<evidence type="ECO:0000313" key="5">
    <source>
        <dbReference type="EMBL" id="RXJ97665.1"/>
    </source>
</evidence>
<dbReference type="Pfam" id="PF13374">
    <property type="entry name" value="TPR_10"/>
    <property type="match status" value="1"/>
</dbReference>
<dbReference type="AlphaFoldDB" id="A0A4Q1AC57"/>
<keyword evidence="4" id="KW-0046">Antibiotic resistance</keyword>
<feature type="non-terminal residue" evidence="5">
    <location>
        <position position="1"/>
    </location>
</feature>
<keyword evidence="3" id="KW-1015">Disulfide bond</keyword>
<gene>
    <name evidence="5" type="ORF">CRV07_15560</name>
</gene>
<evidence type="ECO:0000256" key="1">
    <source>
        <dbReference type="ARBA" id="ARBA00001526"/>
    </source>
</evidence>
<dbReference type="SMART" id="SM00028">
    <property type="entry name" value="TPR"/>
    <property type="match status" value="2"/>
</dbReference>
<organism evidence="5 6">
    <name type="scientific">Halarcobacter ebronensis</name>
    <dbReference type="NCBI Taxonomy" id="1462615"/>
    <lineage>
        <taxon>Bacteria</taxon>
        <taxon>Pseudomonadati</taxon>
        <taxon>Campylobacterota</taxon>
        <taxon>Epsilonproteobacteria</taxon>
        <taxon>Campylobacterales</taxon>
        <taxon>Arcobacteraceae</taxon>
        <taxon>Halarcobacter</taxon>
    </lineage>
</organism>
<evidence type="ECO:0000313" key="6">
    <source>
        <dbReference type="Proteomes" id="UP000289758"/>
    </source>
</evidence>
<dbReference type="Gene3D" id="1.25.40.10">
    <property type="entry name" value="Tetratricopeptide repeat domain"/>
    <property type="match status" value="1"/>
</dbReference>
<dbReference type="InterPro" id="IPR011990">
    <property type="entry name" value="TPR-like_helical_dom_sf"/>
</dbReference>
<dbReference type="PANTHER" id="PTHR11102">
    <property type="entry name" value="SEL-1-LIKE PROTEIN"/>
    <property type="match status" value="1"/>
</dbReference>
<feature type="non-terminal residue" evidence="5">
    <location>
        <position position="134"/>
    </location>
</feature>
<evidence type="ECO:0000256" key="3">
    <source>
        <dbReference type="ARBA" id="ARBA00023157"/>
    </source>
</evidence>
<keyword evidence="6" id="KW-1185">Reference proteome</keyword>
<name>A0A4Q1AC57_9BACT</name>
<comment type="caution">
    <text evidence="5">The sequence shown here is derived from an EMBL/GenBank/DDBJ whole genome shotgun (WGS) entry which is preliminary data.</text>
</comment>
<reference evidence="5 6" key="1">
    <citation type="submission" date="2017-10" db="EMBL/GenBank/DDBJ databases">
        <title>Genomics of the genus Arcobacter.</title>
        <authorList>
            <person name="Perez-Cataluna A."/>
            <person name="Figueras M.J."/>
        </authorList>
    </citation>
    <scope>NUCLEOTIDE SEQUENCE [LARGE SCALE GENOMIC DNA]</scope>
    <source>
        <strain evidence="5 6">CECT 8441</strain>
    </source>
</reference>
<evidence type="ECO:0000256" key="2">
    <source>
        <dbReference type="ARBA" id="ARBA00012865"/>
    </source>
</evidence>
<dbReference type="InterPro" id="IPR019734">
    <property type="entry name" value="TPR_rpt"/>
</dbReference>
<evidence type="ECO:0000256" key="4">
    <source>
        <dbReference type="ARBA" id="ARBA00023251"/>
    </source>
</evidence>
<dbReference type="EC" id="3.5.2.6" evidence="2"/>